<protein>
    <recommendedName>
        <fullName evidence="3">Transposase</fullName>
    </recommendedName>
</protein>
<evidence type="ECO:0008006" key="3">
    <source>
        <dbReference type="Google" id="ProtNLM"/>
    </source>
</evidence>
<proteinExistence type="predicted"/>
<evidence type="ECO:0000313" key="2">
    <source>
        <dbReference type="Proteomes" id="UP000830158"/>
    </source>
</evidence>
<dbReference type="Proteomes" id="UP000830158">
    <property type="component" value="Chromosome"/>
</dbReference>
<evidence type="ECO:0000313" key="1">
    <source>
        <dbReference type="EMBL" id="UQS25211.1"/>
    </source>
</evidence>
<dbReference type="EMBL" id="CP091196">
    <property type="protein sequence ID" value="UQS25211.1"/>
    <property type="molecule type" value="Genomic_DNA"/>
</dbReference>
<keyword evidence="2" id="KW-1185">Reference proteome</keyword>
<organism evidence="1 2">
    <name type="scientific">Amycolatopsis thermalba</name>
    <dbReference type="NCBI Taxonomy" id="944492"/>
    <lineage>
        <taxon>Bacteria</taxon>
        <taxon>Bacillati</taxon>
        <taxon>Actinomycetota</taxon>
        <taxon>Actinomycetes</taxon>
        <taxon>Pseudonocardiales</taxon>
        <taxon>Pseudonocardiaceae</taxon>
        <taxon>Amycolatopsis</taxon>
    </lineage>
</organism>
<accession>A0ABY4NYP8</accession>
<dbReference type="RefSeq" id="WP_162830968.1">
    <property type="nucleotide sequence ID" value="NZ_CP091196.1"/>
</dbReference>
<sequence length="116" mass="12747">MRLLGVHQGLVHAPLPQVRDLVLSTAFSASATPLRVRKDAAQGWIEARGQWWWCGRVEVHEHAAGARVVYRIYNVATGLAGRLVPVTVARGHRGPDPLRALLAELGERLGCRTELL</sequence>
<gene>
    <name evidence="1" type="ORF">L1857_21540</name>
</gene>
<reference evidence="1" key="1">
    <citation type="submission" date="2022-01" db="EMBL/GenBank/DDBJ databases">
        <title>PSI-footprinting approach for the identification of protein synthesis inhibitor producers.</title>
        <authorList>
            <person name="Handel F."/>
            <person name="Kulik A."/>
            <person name="Wex K.W."/>
            <person name="Berscheid A."/>
            <person name="Saur J.S."/>
            <person name="Winkler A."/>
            <person name="Wibberg D."/>
            <person name="Kalinowski J."/>
            <person name="Broetz-Oesterhelt H."/>
            <person name="Mast Y."/>
        </authorList>
    </citation>
    <scope>NUCLEOTIDE SEQUENCE</scope>
    <source>
        <strain evidence="1">KNN 49.3e</strain>
    </source>
</reference>
<name>A0ABY4NYP8_9PSEU</name>